<comment type="subcellular location">
    <subcellularLocation>
        <location evidence="2">Cytoplasm</location>
    </subcellularLocation>
</comment>
<comment type="subunit">
    <text evidence="2">Monomer. Binds 30S ribosomal subunits, but not 50S ribosomal subunits or 70S ribosomes.</text>
</comment>
<dbReference type="PROSITE" id="PS01319">
    <property type="entry name" value="RBFA"/>
    <property type="match status" value="1"/>
</dbReference>
<dbReference type="PANTHER" id="PTHR33515:SF1">
    <property type="entry name" value="RIBOSOME-BINDING FACTOR A, CHLOROPLASTIC-RELATED"/>
    <property type="match status" value="1"/>
</dbReference>
<dbReference type="GO" id="GO:0005829">
    <property type="term" value="C:cytosol"/>
    <property type="evidence" value="ECO:0007669"/>
    <property type="project" value="TreeGrafter"/>
</dbReference>
<dbReference type="SUPFAM" id="SSF89919">
    <property type="entry name" value="Ribosome-binding factor A, RbfA"/>
    <property type="match status" value="1"/>
</dbReference>
<dbReference type="RefSeq" id="WP_090363723.1">
    <property type="nucleotide sequence ID" value="NZ_FNEM01000004.1"/>
</dbReference>
<keyword evidence="2" id="KW-0963">Cytoplasm</keyword>
<evidence type="ECO:0000256" key="2">
    <source>
        <dbReference type="HAMAP-Rule" id="MF_00003"/>
    </source>
</evidence>
<dbReference type="AlphaFoldDB" id="A0A1G8PV83"/>
<dbReference type="NCBIfam" id="TIGR00082">
    <property type="entry name" value="rbfA"/>
    <property type="match status" value="1"/>
</dbReference>
<dbReference type="InterPro" id="IPR020053">
    <property type="entry name" value="Ribosome-bd_factorA_CS"/>
</dbReference>
<evidence type="ECO:0000313" key="3">
    <source>
        <dbReference type="EMBL" id="SDI96125.1"/>
    </source>
</evidence>
<dbReference type="GO" id="GO:0030490">
    <property type="term" value="P:maturation of SSU-rRNA"/>
    <property type="evidence" value="ECO:0007669"/>
    <property type="project" value="UniProtKB-UniRule"/>
</dbReference>
<protein>
    <recommendedName>
        <fullName evidence="2">Ribosome-binding factor A</fullName>
    </recommendedName>
</protein>
<proteinExistence type="inferred from homology"/>
<dbReference type="Pfam" id="PF02033">
    <property type="entry name" value="RBFA"/>
    <property type="match status" value="1"/>
</dbReference>
<organism evidence="3 4">
    <name type="scientific">Ferrimonas sediminum</name>
    <dbReference type="NCBI Taxonomy" id="718193"/>
    <lineage>
        <taxon>Bacteria</taxon>
        <taxon>Pseudomonadati</taxon>
        <taxon>Pseudomonadota</taxon>
        <taxon>Gammaproteobacteria</taxon>
        <taxon>Alteromonadales</taxon>
        <taxon>Ferrimonadaceae</taxon>
        <taxon>Ferrimonas</taxon>
    </lineage>
</organism>
<dbReference type="EMBL" id="FNEM01000004">
    <property type="protein sequence ID" value="SDI96125.1"/>
    <property type="molecule type" value="Genomic_DNA"/>
</dbReference>
<dbReference type="HAMAP" id="MF_00003">
    <property type="entry name" value="RbfA"/>
    <property type="match status" value="1"/>
</dbReference>
<dbReference type="Proteomes" id="UP000199527">
    <property type="component" value="Unassembled WGS sequence"/>
</dbReference>
<dbReference type="InterPro" id="IPR023799">
    <property type="entry name" value="RbfA_dom_sf"/>
</dbReference>
<evidence type="ECO:0000313" key="4">
    <source>
        <dbReference type="Proteomes" id="UP000199527"/>
    </source>
</evidence>
<dbReference type="InterPro" id="IPR000238">
    <property type="entry name" value="RbfA"/>
</dbReference>
<evidence type="ECO:0000256" key="1">
    <source>
        <dbReference type="ARBA" id="ARBA00022517"/>
    </source>
</evidence>
<dbReference type="OrthoDB" id="307788at2"/>
<dbReference type="GO" id="GO:0043024">
    <property type="term" value="F:ribosomal small subunit binding"/>
    <property type="evidence" value="ECO:0007669"/>
    <property type="project" value="TreeGrafter"/>
</dbReference>
<comment type="function">
    <text evidence="2">One of several proteins that assist in the late maturation steps of the functional core of the 30S ribosomal subunit. Associates with free 30S ribosomal subunits (but not with 30S subunits that are part of 70S ribosomes or polysomes). Required for efficient processing of 16S rRNA. May interact with the 5'-terminal helix region of 16S rRNA.</text>
</comment>
<comment type="similarity">
    <text evidence="2">Belongs to the RbfA family.</text>
</comment>
<dbReference type="Gene3D" id="3.30.300.20">
    <property type="match status" value="1"/>
</dbReference>
<keyword evidence="4" id="KW-1185">Reference proteome</keyword>
<dbReference type="InterPro" id="IPR015946">
    <property type="entry name" value="KH_dom-like_a/b"/>
</dbReference>
<gene>
    <name evidence="2" type="primary">rbfA</name>
    <name evidence="3" type="ORF">SAMN04488540_10486</name>
</gene>
<sequence>MAREFSRTRRVNQQIQRELATILMREVRDARLGMVTINEVETSRDLNYAKVFVTFLDSEPEQVKAQMDALLELAPYIRSLLASSLRNMRAIPELRFSYDKSLVEGIRMTNVVTKVIAEDQAKADKHGSNESDEEEQ</sequence>
<name>A0A1G8PV83_9GAMM</name>
<dbReference type="PANTHER" id="PTHR33515">
    <property type="entry name" value="RIBOSOME-BINDING FACTOR A, CHLOROPLASTIC-RELATED"/>
    <property type="match status" value="1"/>
</dbReference>
<accession>A0A1G8PV83</accession>
<keyword evidence="1 2" id="KW-0690">Ribosome biogenesis</keyword>
<reference evidence="4" key="1">
    <citation type="submission" date="2016-10" db="EMBL/GenBank/DDBJ databases">
        <authorList>
            <person name="Varghese N."/>
            <person name="Submissions S."/>
        </authorList>
    </citation>
    <scope>NUCLEOTIDE SEQUENCE [LARGE SCALE GENOMIC DNA]</scope>
    <source>
        <strain evidence="4">DSM 23317</strain>
    </source>
</reference>